<dbReference type="InterPro" id="IPR012600">
    <property type="entry name" value="Propeptide_C25"/>
</dbReference>
<protein>
    <submittedName>
        <fullName evidence="2">Propetide, peptidase C25 domain protein</fullName>
    </submittedName>
</protein>
<keyword evidence="3" id="KW-1185">Reference proteome</keyword>
<dbReference type="Proteomes" id="UP000076962">
    <property type="component" value="Unassembled WGS sequence"/>
</dbReference>
<evidence type="ECO:0000313" key="2">
    <source>
        <dbReference type="EMBL" id="OAD23437.1"/>
    </source>
</evidence>
<dbReference type="Pfam" id="PF08126">
    <property type="entry name" value="Propeptide_C25"/>
    <property type="match status" value="1"/>
</dbReference>
<dbReference type="EMBL" id="LUTY01000368">
    <property type="protein sequence ID" value="OAD23437.1"/>
    <property type="molecule type" value="Genomic_DNA"/>
</dbReference>
<sequence length="285" mass="32319">MLSNILLPPAPNFTADMQAADRFQPANPVAIGMTGAIREQQVAQIQFFGLQFNPVQKTVKLYTKMRVKIHFNSTTRSTVVEDSPAFDRMLQHLLLNDTSANRLLRSTVTTRKDCPPPLPPALKLTIDKTGVYALSYDDFLALGLDVSLLDSHMIHMSHQGEAVPIFILGEEDGVFGPGDIMFFYAQATETLYTRSNIYWLSLKLEGGARLNFREATPNVNDPSLTTFKQTVHFEENHIYSPKWPNDLEKEHLFWFELKGGEGRQKSFNLHHPSTGRNYALFKFKL</sequence>
<feature type="domain" description="Gingipain propeptide" evidence="1">
    <location>
        <begin position="20"/>
        <end position="78"/>
    </location>
</feature>
<organism evidence="2 3">
    <name type="scientific">Candidatus Thiomargarita nelsonii</name>
    <dbReference type="NCBI Taxonomy" id="1003181"/>
    <lineage>
        <taxon>Bacteria</taxon>
        <taxon>Pseudomonadati</taxon>
        <taxon>Pseudomonadota</taxon>
        <taxon>Gammaproteobacteria</taxon>
        <taxon>Thiotrichales</taxon>
        <taxon>Thiotrichaceae</taxon>
        <taxon>Thiomargarita</taxon>
    </lineage>
</organism>
<dbReference type="Gene3D" id="2.60.40.3800">
    <property type="match status" value="1"/>
</dbReference>
<evidence type="ECO:0000259" key="1">
    <source>
        <dbReference type="Pfam" id="PF08126"/>
    </source>
</evidence>
<dbReference type="AlphaFoldDB" id="A0A176S647"/>
<gene>
    <name evidence="2" type="ORF">THIOM_000732</name>
</gene>
<reference evidence="2 3" key="1">
    <citation type="submission" date="2016-05" db="EMBL/GenBank/DDBJ databases">
        <title>Single-cell genome of chain-forming Candidatus Thiomargarita nelsonii and comparison to other large sulfur-oxidizing bacteria.</title>
        <authorList>
            <person name="Winkel M."/>
            <person name="Salman V."/>
            <person name="Woyke T."/>
            <person name="Schulz-Vogt H."/>
            <person name="Richter M."/>
            <person name="Flood B."/>
            <person name="Bailey J."/>
            <person name="Amann R."/>
            <person name="Mussmann M."/>
        </authorList>
    </citation>
    <scope>NUCLEOTIDE SEQUENCE [LARGE SCALE GENOMIC DNA]</scope>
    <source>
        <strain evidence="2 3">THI036</strain>
    </source>
</reference>
<proteinExistence type="predicted"/>
<dbReference type="GO" id="GO:0004197">
    <property type="term" value="F:cysteine-type endopeptidase activity"/>
    <property type="evidence" value="ECO:0007669"/>
    <property type="project" value="InterPro"/>
</dbReference>
<accession>A0A176S647</accession>
<comment type="caution">
    <text evidence="2">The sequence shown here is derived from an EMBL/GenBank/DDBJ whole genome shotgun (WGS) entry which is preliminary data.</text>
</comment>
<dbReference type="InterPro" id="IPR038490">
    <property type="entry name" value="Gingipain_propep_sf"/>
</dbReference>
<evidence type="ECO:0000313" key="3">
    <source>
        <dbReference type="Proteomes" id="UP000076962"/>
    </source>
</evidence>
<name>A0A176S647_9GAMM</name>